<organism evidence="1">
    <name type="scientific">Manihot esculenta</name>
    <name type="common">Cassava</name>
    <name type="synonym">Jatropha manihot</name>
    <dbReference type="NCBI Taxonomy" id="3983"/>
    <lineage>
        <taxon>Eukaryota</taxon>
        <taxon>Viridiplantae</taxon>
        <taxon>Streptophyta</taxon>
        <taxon>Embryophyta</taxon>
        <taxon>Tracheophyta</taxon>
        <taxon>Spermatophyta</taxon>
        <taxon>Magnoliopsida</taxon>
        <taxon>eudicotyledons</taxon>
        <taxon>Gunneridae</taxon>
        <taxon>Pentapetalae</taxon>
        <taxon>rosids</taxon>
        <taxon>fabids</taxon>
        <taxon>Malpighiales</taxon>
        <taxon>Euphorbiaceae</taxon>
        <taxon>Crotonoideae</taxon>
        <taxon>Manihoteae</taxon>
        <taxon>Manihot</taxon>
    </lineage>
</organism>
<accession>A0A2C9VCU3</accession>
<name>A0A2C9VCU3_MANES</name>
<gene>
    <name evidence="1" type="ORF">MANES_08G024400</name>
</gene>
<protein>
    <submittedName>
        <fullName evidence="1">Uncharacterized protein</fullName>
    </submittedName>
</protein>
<dbReference type="AlphaFoldDB" id="A0A2C9VCU3"/>
<sequence length="59" mass="7258">MWLNRLLVEHQWLHEQNIKWISGFRSRKQQRLKHLSSENFVFVFVLIFFPNKNFGKGEV</sequence>
<reference evidence="1" key="1">
    <citation type="submission" date="2016-02" db="EMBL/GenBank/DDBJ databases">
        <title>WGS assembly of Manihot esculenta.</title>
        <authorList>
            <person name="Bredeson J.V."/>
            <person name="Prochnik S.E."/>
            <person name="Lyons J.B."/>
            <person name="Schmutz J."/>
            <person name="Grimwood J."/>
            <person name="Vrebalov J."/>
            <person name="Bart R.S."/>
            <person name="Amuge T."/>
            <person name="Ferguson M.E."/>
            <person name="Green R."/>
            <person name="Putnam N."/>
            <person name="Stites J."/>
            <person name="Rounsley S."/>
            <person name="Rokhsar D.S."/>
        </authorList>
    </citation>
    <scope>NUCLEOTIDE SEQUENCE [LARGE SCALE GENOMIC DNA]</scope>
    <source>
        <tissue evidence="1">Leaf</tissue>
    </source>
</reference>
<proteinExistence type="predicted"/>
<dbReference type="EMBL" id="CM004394">
    <property type="protein sequence ID" value="OAY42892.1"/>
    <property type="molecule type" value="Genomic_DNA"/>
</dbReference>
<evidence type="ECO:0000313" key="1">
    <source>
        <dbReference type="EMBL" id="OAY42892.1"/>
    </source>
</evidence>